<accession>A0ACC5X5E5</accession>
<reference evidence="1 2" key="1">
    <citation type="journal article" date="2022" name="bioRxiv">
        <title>An ancient truncated duplication of the anti-Mullerian hormone receptor type 2 gene is a potential conserved master sex determinant in the Pangasiidae catfish family.</title>
        <authorList>
            <person name="Wen M."/>
            <person name="Pan Q."/>
            <person name="Jouanno E."/>
            <person name="Montfort J."/>
            <person name="Zahm M."/>
            <person name="Cabau C."/>
            <person name="Klopp C."/>
            <person name="Iampietro C."/>
            <person name="Roques C."/>
            <person name="Bouchez O."/>
            <person name="Castinel A."/>
            <person name="Donnadieu C."/>
            <person name="Parrinello H."/>
            <person name="Poncet C."/>
            <person name="Belmonte E."/>
            <person name="Gautier V."/>
            <person name="Avarre J.-C."/>
            <person name="Dugue R."/>
            <person name="Gustiano R."/>
            <person name="Ha T.T.T."/>
            <person name="Campet M."/>
            <person name="Sriphairoj K."/>
            <person name="Ribolli J."/>
            <person name="de Almeida F.L."/>
            <person name="Desvignes T."/>
            <person name="Postlethwait J.H."/>
            <person name="Bucao C.F."/>
            <person name="Robinson-Rechavi M."/>
            <person name="Bobe J."/>
            <person name="Herpin A."/>
            <person name="Guiguen Y."/>
        </authorList>
    </citation>
    <scope>NUCLEOTIDE SEQUENCE [LARGE SCALE GENOMIC DNA]</scope>
    <source>
        <strain evidence="1">YG-Dec2019</strain>
    </source>
</reference>
<sequence length="68" mass="7327">MTGANSWSSSQCASRTSTNTTPWKDSGPYTSRTKSCAYAYPRANSSTKSSSKTPYWTSSSDTRTDASP</sequence>
<comment type="caution">
    <text evidence="1">The sequence shown here is derived from an EMBL/GenBank/DDBJ whole genome shotgun (WGS) entry which is preliminary data.</text>
</comment>
<evidence type="ECO:0000313" key="1">
    <source>
        <dbReference type="EMBL" id="MCI4386356.1"/>
    </source>
</evidence>
<name>A0ACC5X5E5_PANGG</name>
<dbReference type="Proteomes" id="UP000829447">
    <property type="component" value="Linkage Group LG15"/>
</dbReference>
<gene>
    <name evidence="1" type="ORF">PGIGA_G00061390</name>
</gene>
<evidence type="ECO:0000313" key="2">
    <source>
        <dbReference type="Proteomes" id="UP000829447"/>
    </source>
</evidence>
<keyword evidence="2" id="KW-1185">Reference proteome</keyword>
<proteinExistence type="predicted"/>
<organism evidence="1 2">
    <name type="scientific">Pangasianodon gigas</name>
    <name type="common">Mekong giant catfish</name>
    <name type="synonym">Pangasius gigas</name>
    <dbReference type="NCBI Taxonomy" id="30993"/>
    <lineage>
        <taxon>Eukaryota</taxon>
        <taxon>Metazoa</taxon>
        <taxon>Chordata</taxon>
        <taxon>Craniata</taxon>
        <taxon>Vertebrata</taxon>
        <taxon>Euteleostomi</taxon>
        <taxon>Actinopterygii</taxon>
        <taxon>Neopterygii</taxon>
        <taxon>Teleostei</taxon>
        <taxon>Ostariophysi</taxon>
        <taxon>Siluriformes</taxon>
        <taxon>Pangasiidae</taxon>
        <taxon>Pangasianodon</taxon>
    </lineage>
</organism>
<dbReference type="EMBL" id="CM040468">
    <property type="protein sequence ID" value="MCI4386356.1"/>
    <property type="molecule type" value="Genomic_DNA"/>
</dbReference>
<protein>
    <submittedName>
        <fullName evidence="1">Uncharacterized protein</fullName>
    </submittedName>
</protein>